<comment type="caution">
    <text evidence="1">The sequence shown here is derived from an EMBL/GenBank/DDBJ whole genome shotgun (WGS) entry which is preliminary data.</text>
</comment>
<reference evidence="1" key="1">
    <citation type="journal article" date="2023" name="Plant J.">
        <title>Genome sequences and population genomics provide insights into the demographic history, inbreeding, and mutation load of two 'living fossil' tree species of Dipteronia.</title>
        <authorList>
            <person name="Feng Y."/>
            <person name="Comes H.P."/>
            <person name="Chen J."/>
            <person name="Zhu S."/>
            <person name="Lu R."/>
            <person name="Zhang X."/>
            <person name="Li P."/>
            <person name="Qiu J."/>
            <person name="Olsen K.M."/>
            <person name="Qiu Y."/>
        </authorList>
    </citation>
    <scope>NUCLEOTIDE SEQUENCE</scope>
    <source>
        <strain evidence="1">KIB01</strain>
    </source>
</reference>
<sequence>MLQYRWSVDDLAVVCGFQPVESRPWHEADVFGFHDSRKPEEQKFERWNRPIGVSLVSCTIVLQHDRSGNCGARTLQLMEYLPSDQVEYDWKEADMGIIREKMTVEVFCNSMPQYRL</sequence>
<evidence type="ECO:0000313" key="2">
    <source>
        <dbReference type="Proteomes" id="UP001280121"/>
    </source>
</evidence>
<proteinExistence type="predicted"/>
<accession>A0AAD9U5Q5</accession>
<dbReference type="Proteomes" id="UP001280121">
    <property type="component" value="Unassembled WGS sequence"/>
</dbReference>
<name>A0AAD9U5Q5_9ROSI</name>
<protein>
    <submittedName>
        <fullName evidence="1">Uncharacterized protein</fullName>
    </submittedName>
</protein>
<dbReference type="AlphaFoldDB" id="A0AAD9U5Q5"/>
<dbReference type="EMBL" id="JANJYI010000005">
    <property type="protein sequence ID" value="KAK2648084.1"/>
    <property type="molecule type" value="Genomic_DNA"/>
</dbReference>
<gene>
    <name evidence="1" type="ORF">Ddye_015573</name>
</gene>
<evidence type="ECO:0000313" key="1">
    <source>
        <dbReference type="EMBL" id="KAK2648084.1"/>
    </source>
</evidence>
<organism evidence="1 2">
    <name type="scientific">Dipteronia dyeriana</name>
    <dbReference type="NCBI Taxonomy" id="168575"/>
    <lineage>
        <taxon>Eukaryota</taxon>
        <taxon>Viridiplantae</taxon>
        <taxon>Streptophyta</taxon>
        <taxon>Embryophyta</taxon>
        <taxon>Tracheophyta</taxon>
        <taxon>Spermatophyta</taxon>
        <taxon>Magnoliopsida</taxon>
        <taxon>eudicotyledons</taxon>
        <taxon>Gunneridae</taxon>
        <taxon>Pentapetalae</taxon>
        <taxon>rosids</taxon>
        <taxon>malvids</taxon>
        <taxon>Sapindales</taxon>
        <taxon>Sapindaceae</taxon>
        <taxon>Hippocastanoideae</taxon>
        <taxon>Acereae</taxon>
        <taxon>Dipteronia</taxon>
    </lineage>
</organism>
<keyword evidence="2" id="KW-1185">Reference proteome</keyword>